<gene>
    <name evidence="1" type="ORF">PMAYCL1PPCAC_05084</name>
</gene>
<proteinExistence type="predicted"/>
<name>A0AAN4Z850_9BILA</name>
<dbReference type="EMBL" id="BTRK01000002">
    <property type="protein sequence ID" value="GMR34889.1"/>
    <property type="molecule type" value="Genomic_DNA"/>
</dbReference>
<evidence type="ECO:0000313" key="1">
    <source>
        <dbReference type="EMBL" id="GMR34889.1"/>
    </source>
</evidence>
<accession>A0AAN4Z850</accession>
<evidence type="ECO:0000313" key="2">
    <source>
        <dbReference type="Proteomes" id="UP001328107"/>
    </source>
</evidence>
<dbReference type="AlphaFoldDB" id="A0AAN4Z850"/>
<comment type="caution">
    <text evidence="1">The sequence shown here is derived from an EMBL/GenBank/DDBJ whole genome shotgun (WGS) entry which is preliminary data.</text>
</comment>
<reference evidence="2" key="1">
    <citation type="submission" date="2022-10" db="EMBL/GenBank/DDBJ databases">
        <title>Genome assembly of Pristionchus species.</title>
        <authorList>
            <person name="Yoshida K."/>
            <person name="Sommer R.J."/>
        </authorList>
    </citation>
    <scope>NUCLEOTIDE SEQUENCE [LARGE SCALE GENOMIC DNA]</scope>
    <source>
        <strain evidence="2">RS5460</strain>
    </source>
</reference>
<protein>
    <submittedName>
        <fullName evidence="1">Uncharacterized protein</fullName>
    </submittedName>
</protein>
<organism evidence="1 2">
    <name type="scientific">Pristionchus mayeri</name>
    <dbReference type="NCBI Taxonomy" id="1317129"/>
    <lineage>
        <taxon>Eukaryota</taxon>
        <taxon>Metazoa</taxon>
        <taxon>Ecdysozoa</taxon>
        <taxon>Nematoda</taxon>
        <taxon>Chromadorea</taxon>
        <taxon>Rhabditida</taxon>
        <taxon>Rhabditina</taxon>
        <taxon>Diplogasteromorpha</taxon>
        <taxon>Diplogasteroidea</taxon>
        <taxon>Neodiplogasteridae</taxon>
        <taxon>Pristionchus</taxon>
    </lineage>
</organism>
<feature type="non-terminal residue" evidence="1">
    <location>
        <position position="1"/>
    </location>
</feature>
<sequence length="192" mass="21701">LVSFEASSAKLARPILVVRLGGNIYSQRCVCNSYWMSNLRVVVWRRCGTGRRESFFRDSDSLIELDLLNVHSVNCSGSLFDHQGVLGCGNQLVNRSNILFVVLIDLFSDWYHGGCLHHFGMGLLCPSLECLCRYRLATLANPLQQLIFSPCLRPETDMKESVANSEWLDDLRQHNTHEQLTIDSIPLIISTT</sequence>
<keyword evidence="2" id="KW-1185">Reference proteome</keyword>
<dbReference type="Proteomes" id="UP001328107">
    <property type="component" value="Unassembled WGS sequence"/>
</dbReference>